<dbReference type="Proteomes" id="UP000887458">
    <property type="component" value="Unassembled WGS sequence"/>
</dbReference>
<reference evidence="1 2" key="2">
    <citation type="journal article" date="2022" name="Mol. Biol. Evol.">
        <title>Comparative Genomics Reveals Insights into the Divergent Evolution of Astigmatic Mites and Household Pest Adaptations.</title>
        <authorList>
            <person name="Xiong Q."/>
            <person name="Wan A.T."/>
            <person name="Liu X."/>
            <person name="Fung C.S."/>
            <person name="Xiao X."/>
            <person name="Malainual N."/>
            <person name="Hou J."/>
            <person name="Wang L."/>
            <person name="Wang M."/>
            <person name="Yang K.Y."/>
            <person name="Cui Y."/>
            <person name="Leung E.L."/>
            <person name="Nong W."/>
            <person name="Shin S.K."/>
            <person name="Au S.W."/>
            <person name="Jeong K.Y."/>
            <person name="Chew F.T."/>
            <person name="Hui J.H."/>
            <person name="Leung T.F."/>
            <person name="Tungtrongchitr A."/>
            <person name="Zhong N."/>
            <person name="Liu Z."/>
            <person name="Tsui S.K."/>
        </authorList>
    </citation>
    <scope>NUCLEOTIDE SEQUENCE [LARGE SCALE GENOMIC DNA]</scope>
    <source>
        <strain evidence="1">Derp</strain>
    </source>
</reference>
<organism evidence="1 2">
    <name type="scientific">Dermatophagoides pteronyssinus</name>
    <name type="common">European house dust mite</name>
    <dbReference type="NCBI Taxonomy" id="6956"/>
    <lineage>
        <taxon>Eukaryota</taxon>
        <taxon>Metazoa</taxon>
        <taxon>Ecdysozoa</taxon>
        <taxon>Arthropoda</taxon>
        <taxon>Chelicerata</taxon>
        <taxon>Arachnida</taxon>
        <taxon>Acari</taxon>
        <taxon>Acariformes</taxon>
        <taxon>Sarcoptiformes</taxon>
        <taxon>Astigmata</taxon>
        <taxon>Psoroptidia</taxon>
        <taxon>Analgoidea</taxon>
        <taxon>Pyroglyphidae</taxon>
        <taxon>Dermatophagoidinae</taxon>
        <taxon>Dermatophagoides</taxon>
    </lineage>
</organism>
<comment type="caution">
    <text evidence="1">The sequence shown here is derived from an EMBL/GenBank/DDBJ whole genome shotgun (WGS) entry which is preliminary data.</text>
</comment>
<protein>
    <submittedName>
        <fullName evidence="1">Uncharacterized protein</fullName>
    </submittedName>
</protein>
<reference evidence="1 2" key="1">
    <citation type="journal article" date="2018" name="J. Allergy Clin. Immunol.">
        <title>High-quality assembly of Dermatophagoides pteronyssinus genome and transcriptome reveals a wide range of novel allergens.</title>
        <authorList>
            <person name="Liu X.Y."/>
            <person name="Yang K.Y."/>
            <person name="Wang M.Q."/>
            <person name="Kwok J.S."/>
            <person name="Zeng X."/>
            <person name="Yang Z."/>
            <person name="Xiao X.J."/>
            <person name="Lau C.P."/>
            <person name="Li Y."/>
            <person name="Huang Z.M."/>
            <person name="Ba J.G."/>
            <person name="Yim A.K."/>
            <person name="Ouyang C.Y."/>
            <person name="Ngai S.M."/>
            <person name="Chan T.F."/>
            <person name="Leung E.L."/>
            <person name="Liu L."/>
            <person name="Liu Z.G."/>
            <person name="Tsui S.K."/>
        </authorList>
    </citation>
    <scope>NUCLEOTIDE SEQUENCE [LARGE SCALE GENOMIC DNA]</scope>
    <source>
        <strain evidence="1">Derp</strain>
    </source>
</reference>
<name>A0ABQ8J732_DERPT</name>
<evidence type="ECO:0000313" key="2">
    <source>
        <dbReference type="Proteomes" id="UP000887458"/>
    </source>
</evidence>
<sequence length="79" mass="9501">MHDNNNNNKKNIIRSIKQQSQHNTLYYLNANYLREDEHLARVITSSNAFSKSRKYEQQIKIFENKVPRKKKIIVFVHTL</sequence>
<keyword evidence="2" id="KW-1185">Reference proteome</keyword>
<accession>A0ABQ8J732</accession>
<evidence type="ECO:0000313" key="1">
    <source>
        <dbReference type="EMBL" id="KAH9418399.1"/>
    </source>
</evidence>
<proteinExistence type="predicted"/>
<gene>
    <name evidence="1" type="ORF">DERP_010268</name>
</gene>
<dbReference type="EMBL" id="NJHN03000064">
    <property type="protein sequence ID" value="KAH9418399.1"/>
    <property type="molecule type" value="Genomic_DNA"/>
</dbReference>